<evidence type="ECO:0000313" key="2">
    <source>
        <dbReference type="EMBL" id="PSL07491.1"/>
    </source>
</evidence>
<proteinExistence type="predicted"/>
<dbReference type="PROSITE" id="PS51257">
    <property type="entry name" value="PROKAR_LIPOPROTEIN"/>
    <property type="match status" value="1"/>
</dbReference>
<gene>
    <name evidence="2" type="ORF">CLV48_101423</name>
</gene>
<dbReference type="EMBL" id="PYGF01000001">
    <property type="protein sequence ID" value="PSL07491.1"/>
    <property type="molecule type" value="Genomic_DNA"/>
</dbReference>
<keyword evidence="1" id="KW-0732">Signal</keyword>
<protein>
    <submittedName>
        <fullName evidence="2">Uncharacterized protein</fullName>
    </submittedName>
</protein>
<evidence type="ECO:0000313" key="3">
    <source>
        <dbReference type="Proteomes" id="UP000240708"/>
    </source>
</evidence>
<feature type="signal peptide" evidence="1">
    <location>
        <begin position="1"/>
        <end position="15"/>
    </location>
</feature>
<dbReference type="AlphaFoldDB" id="A0A2P8EDF8"/>
<dbReference type="Proteomes" id="UP000240708">
    <property type="component" value="Unassembled WGS sequence"/>
</dbReference>
<organism evidence="2 3">
    <name type="scientific">Cecembia rubra</name>
    <dbReference type="NCBI Taxonomy" id="1485585"/>
    <lineage>
        <taxon>Bacteria</taxon>
        <taxon>Pseudomonadati</taxon>
        <taxon>Bacteroidota</taxon>
        <taxon>Cytophagia</taxon>
        <taxon>Cytophagales</taxon>
        <taxon>Cyclobacteriaceae</taxon>
        <taxon>Cecembia</taxon>
    </lineage>
</organism>
<name>A0A2P8EDF8_9BACT</name>
<accession>A0A2P8EDF8</accession>
<comment type="caution">
    <text evidence="2">The sequence shown here is derived from an EMBL/GenBank/DDBJ whole genome shotgun (WGS) entry which is preliminary data.</text>
</comment>
<keyword evidence="3" id="KW-1185">Reference proteome</keyword>
<sequence length="309" mass="33180">MKSLMAMFLVLFAVACNQMEDVQPSLENELIINSNSSLFEFNESIGAPIFWEGMRGPVKGGNLECSDLPNSYAFTTGRNNYDPVTGTFEKPWPAGFTVNVINNKFVEWSYTAPDANSCLGTMAVIVKGGPGHNVYTINGATSGSGLTAPLVGKGNIADLSNLTFCYNLVPCQDEAECENDTAFAGESGQMLNNKGWYYLMTLDHNYSATNTLWAGQNKAAGTVSIHPKNGNSNILVVEINLAAGFTLQTGDNWYVHGYTSAPSERPKGGQQGSAVTWSKGEASSAPITVEVNRNSATIFAVHVNVKECK</sequence>
<evidence type="ECO:0000256" key="1">
    <source>
        <dbReference type="SAM" id="SignalP"/>
    </source>
</evidence>
<reference evidence="2 3" key="1">
    <citation type="submission" date="2018-03" db="EMBL/GenBank/DDBJ databases">
        <title>Genomic Encyclopedia of Archaeal and Bacterial Type Strains, Phase II (KMG-II): from individual species to whole genera.</title>
        <authorList>
            <person name="Goeker M."/>
        </authorList>
    </citation>
    <scope>NUCLEOTIDE SEQUENCE [LARGE SCALE GENOMIC DNA]</scope>
    <source>
        <strain evidence="2 3">DSM 28057</strain>
    </source>
</reference>
<feature type="chain" id="PRO_5015195922" evidence="1">
    <location>
        <begin position="16"/>
        <end position="309"/>
    </location>
</feature>